<evidence type="ECO:0000256" key="2">
    <source>
        <dbReference type="SAM" id="SignalP"/>
    </source>
</evidence>
<name>A0ABY4GG18_9BACT</name>
<evidence type="ECO:0000256" key="1">
    <source>
        <dbReference type="SAM" id="MobiDB-lite"/>
    </source>
</evidence>
<dbReference type="EMBL" id="CP095068">
    <property type="protein sequence ID" value="UOQ69776.1"/>
    <property type="molecule type" value="Genomic_DNA"/>
</dbReference>
<organism evidence="3 4">
    <name type="scientific">Hymenobacter volaticus</name>
    <dbReference type="NCBI Taxonomy" id="2932254"/>
    <lineage>
        <taxon>Bacteria</taxon>
        <taxon>Pseudomonadati</taxon>
        <taxon>Bacteroidota</taxon>
        <taxon>Cytophagia</taxon>
        <taxon>Cytophagales</taxon>
        <taxon>Hymenobacteraceae</taxon>
        <taxon>Hymenobacter</taxon>
    </lineage>
</organism>
<feature type="signal peptide" evidence="2">
    <location>
        <begin position="1"/>
        <end position="30"/>
    </location>
</feature>
<feature type="region of interest" description="Disordered" evidence="1">
    <location>
        <begin position="36"/>
        <end position="55"/>
    </location>
</feature>
<protein>
    <submittedName>
        <fullName evidence="3">Uncharacterized protein</fullName>
    </submittedName>
</protein>
<feature type="chain" id="PRO_5045778726" evidence="2">
    <location>
        <begin position="31"/>
        <end position="84"/>
    </location>
</feature>
<keyword evidence="3" id="KW-0614">Plasmid</keyword>
<proteinExistence type="predicted"/>
<sequence length="84" mass="9080">METSFPTLLSLPGRQLLRCLALLLVLPFTACDDDSATATTTIRPKGPKPDWGPTIKPEMQTVIEALDSLSKGVSLTTLTPNRRA</sequence>
<dbReference type="RefSeq" id="WP_245127624.1">
    <property type="nucleotide sequence ID" value="NZ_CP095068.1"/>
</dbReference>
<reference evidence="3" key="1">
    <citation type="submission" date="2022-04" db="EMBL/GenBank/DDBJ databases">
        <title>Hymenobacter sp. isolated from the air.</title>
        <authorList>
            <person name="Won M."/>
            <person name="Lee C.-M."/>
            <person name="Woen H.-Y."/>
            <person name="Kwon S.-W."/>
        </authorList>
    </citation>
    <scope>NUCLEOTIDE SEQUENCE</scope>
    <source>
        <strain evidence="3">5420S-77</strain>
        <plasmid evidence="3">unnamed7</plasmid>
    </source>
</reference>
<keyword evidence="2" id="KW-0732">Signal</keyword>
<evidence type="ECO:0000313" key="4">
    <source>
        <dbReference type="Proteomes" id="UP000830401"/>
    </source>
</evidence>
<evidence type="ECO:0000313" key="3">
    <source>
        <dbReference type="EMBL" id="UOQ69776.1"/>
    </source>
</evidence>
<keyword evidence="4" id="KW-1185">Reference proteome</keyword>
<dbReference type="Proteomes" id="UP000830401">
    <property type="component" value="Plasmid unnamed7"/>
</dbReference>
<accession>A0ABY4GG18</accession>
<geneLocation type="plasmid" evidence="3 4">
    <name>unnamed7</name>
</geneLocation>
<gene>
    <name evidence="3" type="ORF">MUN86_29630</name>
</gene>